<reference evidence="1 2" key="1">
    <citation type="submission" date="2021-04" db="EMBL/GenBank/DDBJ databases">
        <authorList>
            <person name="Ivanova A."/>
        </authorList>
    </citation>
    <scope>NUCLEOTIDE SEQUENCE [LARGE SCALE GENOMIC DNA]</scope>
    <source>
        <strain evidence="1 2">G18</strain>
    </source>
</reference>
<evidence type="ECO:0000313" key="2">
    <source>
        <dbReference type="Proteomes" id="UP000676565"/>
    </source>
</evidence>
<comment type="caution">
    <text evidence="1">The sequence shown here is derived from an EMBL/GenBank/DDBJ whole genome shotgun (WGS) entry which is preliminary data.</text>
</comment>
<evidence type="ECO:0000313" key="1">
    <source>
        <dbReference type="EMBL" id="MBP3961037.1"/>
    </source>
</evidence>
<keyword evidence="2" id="KW-1185">Reference proteome</keyword>
<dbReference type="EMBL" id="JAGKQQ010000002">
    <property type="protein sequence ID" value="MBP3961037.1"/>
    <property type="molecule type" value="Genomic_DNA"/>
</dbReference>
<accession>A0ABS5C4W7</accession>
<protein>
    <submittedName>
        <fullName evidence="1">Uncharacterized protein</fullName>
    </submittedName>
</protein>
<dbReference type="RefSeq" id="WP_210663637.1">
    <property type="nucleotide sequence ID" value="NZ_JAGKQQ010000002.1"/>
</dbReference>
<organism evidence="1 2">
    <name type="scientific">Gemmata palustris</name>
    <dbReference type="NCBI Taxonomy" id="2822762"/>
    <lineage>
        <taxon>Bacteria</taxon>
        <taxon>Pseudomonadati</taxon>
        <taxon>Planctomycetota</taxon>
        <taxon>Planctomycetia</taxon>
        <taxon>Gemmatales</taxon>
        <taxon>Gemmataceae</taxon>
        <taxon>Gemmata</taxon>
    </lineage>
</organism>
<dbReference type="Proteomes" id="UP000676565">
    <property type="component" value="Unassembled WGS sequence"/>
</dbReference>
<name>A0ABS5C4W7_9BACT</name>
<proteinExistence type="predicted"/>
<gene>
    <name evidence="1" type="ORF">J8F10_37935</name>
</gene>
<sequence length="159" mass="18367">MRIQLVYQTWDGAAPVTQFFPAEEYFDPLEPGESHEADGVPKYNHTWQYLNVPPSRLKWTLERRSGTADDTTIRTQYMDGGQSWMTHRSDPDGYEEMIHSTQIGDGRCHILRTCRTAGGGWVVHLNTVIEDRDGTPREERLDRPWSFDEAMDYSRLGDS</sequence>